<dbReference type="AlphaFoldDB" id="A0AAD3H8U8"/>
<dbReference type="InterPro" id="IPR028011">
    <property type="entry name" value="DUF4476"/>
</dbReference>
<dbReference type="Gene3D" id="2.60.40.150">
    <property type="entry name" value="C2 domain"/>
    <property type="match status" value="1"/>
</dbReference>
<dbReference type="Pfam" id="PF02752">
    <property type="entry name" value="Arrestin_C"/>
    <property type="match status" value="1"/>
</dbReference>
<dbReference type="InterPro" id="IPR000008">
    <property type="entry name" value="C2_dom"/>
</dbReference>
<evidence type="ECO:0008006" key="7">
    <source>
        <dbReference type="Google" id="ProtNLM"/>
    </source>
</evidence>
<dbReference type="Proteomes" id="UP001054902">
    <property type="component" value="Unassembled WGS sequence"/>
</dbReference>
<evidence type="ECO:0000313" key="5">
    <source>
        <dbReference type="EMBL" id="GFH54481.1"/>
    </source>
</evidence>
<dbReference type="Pfam" id="PF00168">
    <property type="entry name" value="C2"/>
    <property type="match status" value="1"/>
</dbReference>
<dbReference type="InterPro" id="IPR050357">
    <property type="entry name" value="Arrestin_domain-protein"/>
</dbReference>
<evidence type="ECO:0000259" key="3">
    <source>
        <dbReference type="Pfam" id="PF02752"/>
    </source>
</evidence>
<evidence type="ECO:0000313" key="6">
    <source>
        <dbReference type="Proteomes" id="UP001054902"/>
    </source>
</evidence>
<sequence length="702" mass="76820">MNRFNITLDRPSGVYYAGEVITGSVTIDGRGEKCRSVLLTCAGKARVHWHTGSGDNRNDYDGKKYYMESKRTLYGNFYKTTVLDNAGEDAFFGGAHGEGDMYIPCLPEEGTNGKEMKLIVRVCDYDWGKRDDNIGEVVIDARKLALSNEPITYDLTRNGKPEKGNVTLVANFIPTSALTPNPNEKKRSMTSEETLVLKVLRANGLRKADWIGKNDVYVQAWRAPEDFIMPPPVGKKLPEPDKKITLPNESMTWSFAFPTRADSPGSAVIHAGDSAYIAYYIKAEIDKKGWKNPSLKFPVTIIPTRPAPAPVLLAPASLDREDQIKKMKMCCFACGEAGLVMLKFKLGRRAFAPGETVDLSGSTILNNSTIPVTARIVLRQHIVLSTTDRYEVNTRADHRIELGTKFADPGADAALDDLAVTIPAVPPSFFGAKGSIAARREPLVYTYELSLQAKASSGHKVKIDIPILISALPPKAEAIEEASTSPSSLSLYEDAFAIQDNAILDDRPCTTVDPVTGLEDGTGQVVPASTGGGNIFEADDHGSGQGVYHYEPQVVVFPSSTVENAPSAPAMEDSSAVDHTAAYNKLLEDMKMEYDARLTVDKWIKQYPSVASSLTPGEFAGVLKQILFSLEQATIARELTSGFKNNGRLTTDHINAALEACPYSKMEIVRVMAPYVSDPENKETILEQLYSFEKEEAAKFFP</sequence>
<feature type="domain" description="Arrestin-like N-terminal" evidence="2">
    <location>
        <begin position="4"/>
        <end position="71"/>
    </location>
</feature>
<keyword evidence="6" id="KW-1185">Reference proteome</keyword>
<comment type="caution">
    <text evidence="5">The sequence shown here is derived from an EMBL/GenBank/DDBJ whole genome shotgun (WGS) entry which is preliminary data.</text>
</comment>
<accession>A0AAD3H8U8</accession>
<dbReference type="InterPro" id="IPR014752">
    <property type="entry name" value="Arrestin-like_C"/>
</dbReference>
<dbReference type="EMBL" id="BLLK01000047">
    <property type="protein sequence ID" value="GFH54481.1"/>
    <property type="molecule type" value="Genomic_DNA"/>
</dbReference>
<evidence type="ECO:0000259" key="2">
    <source>
        <dbReference type="Pfam" id="PF00339"/>
    </source>
</evidence>
<dbReference type="PANTHER" id="PTHR11188">
    <property type="entry name" value="ARRESTIN DOMAIN CONTAINING PROTEIN"/>
    <property type="match status" value="1"/>
</dbReference>
<feature type="domain" description="DUF4476" evidence="4">
    <location>
        <begin position="644"/>
        <end position="700"/>
    </location>
</feature>
<dbReference type="SUPFAM" id="SSF49562">
    <property type="entry name" value="C2 domain (Calcium/lipid-binding domain, CaLB)"/>
    <property type="match status" value="1"/>
</dbReference>
<gene>
    <name evidence="5" type="ORF">CTEN210_10957</name>
</gene>
<reference evidence="5 6" key="1">
    <citation type="journal article" date="2021" name="Sci. Rep.">
        <title>The genome of the diatom Chaetoceros tenuissimus carries an ancient integrated fragment of an extant virus.</title>
        <authorList>
            <person name="Hongo Y."/>
            <person name="Kimura K."/>
            <person name="Takaki Y."/>
            <person name="Yoshida Y."/>
            <person name="Baba S."/>
            <person name="Kobayashi G."/>
            <person name="Nagasaki K."/>
            <person name="Hano T."/>
            <person name="Tomaru Y."/>
        </authorList>
    </citation>
    <scope>NUCLEOTIDE SEQUENCE [LARGE SCALE GENOMIC DNA]</scope>
    <source>
        <strain evidence="5 6">NIES-3715</strain>
    </source>
</reference>
<dbReference type="GO" id="GO:0005737">
    <property type="term" value="C:cytoplasm"/>
    <property type="evidence" value="ECO:0007669"/>
    <property type="project" value="TreeGrafter"/>
</dbReference>
<feature type="domain" description="Arrestin C-terminal-like" evidence="3">
    <location>
        <begin position="338"/>
        <end position="473"/>
    </location>
</feature>
<evidence type="ECO:0000259" key="4">
    <source>
        <dbReference type="Pfam" id="PF14771"/>
    </source>
</evidence>
<dbReference type="InterPro" id="IPR011021">
    <property type="entry name" value="Arrestin-like_N"/>
</dbReference>
<dbReference type="Gene3D" id="2.60.40.640">
    <property type="match status" value="2"/>
</dbReference>
<dbReference type="Pfam" id="PF14771">
    <property type="entry name" value="DUF4476"/>
    <property type="match status" value="1"/>
</dbReference>
<dbReference type="InterPro" id="IPR035892">
    <property type="entry name" value="C2_domain_sf"/>
</dbReference>
<dbReference type="GO" id="GO:0015031">
    <property type="term" value="P:protein transport"/>
    <property type="evidence" value="ECO:0007669"/>
    <property type="project" value="TreeGrafter"/>
</dbReference>
<name>A0AAD3H8U8_9STRA</name>
<dbReference type="InterPro" id="IPR011022">
    <property type="entry name" value="Arrestin_C-like"/>
</dbReference>
<feature type="domain" description="C2" evidence="1">
    <location>
        <begin position="114"/>
        <end position="147"/>
    </location>
</feature>
<dbReference type="PANTHER" id="PTHR11188:SF17">
    <property type="entry name" value="FI21816P1"/>
    <property type="match status" value="1"/>
</dbReference>
<dbReference type="Pfam" id="PF00339">
    <property type="entry name" value="Arrestin_N"/>
    <property type="match status" value="1"/>
</dbReference>
<proteinExistence type="predicted"/>
<evidence type="ECO:0000259" key="1">
    <source>
        <dbReference type="Pfam" id="PF00168"/>
    </source>
</evidence>
<protein>
    <recommendedName>
        <fullName evidence="7">Arrestin C-terminal-like domain-containing protein</fullName>
    </recommendedName>
</protein>
<dbReference type="CDD" id="cd00030">
    <property type="entry name" value="C2"/>
    <property type="match status" value="1"/>
</dbReference>
<organism evidence="5 6">
    <name type="scientific">Chaetoceros tenuissimus</name>
    <dbReference type="NCBI Taxonomy" id="426638"/>
    <lineage>
        <taxon>Eukaryota</taxon>
        <taxon>Sar</taxon>
        <taxon>Stramenopiles</taxon>
        <taxon>Ochrophyta</taxon>
        <taxon>Bacillariophyta</taxon>
        <taxon>Coscinodiscophyceae</taxon>
        <taxon>Chaetocerotophycidae</taxon>
        <taxon>Chaetocerotales</taxon>
        <taxon>Chaetocerotaceae</taxon>
        <taxon>Chaetoceros</taxon>
    </lineage>
</organism>